<name>E4UCB5_LIBSC</name>
<dbReference type="STRING" id="658172.CKC_01270"/>
<organism evidence="1 2">
    <name type="scientific">Liberibacter solanacearum (strain CLso-ZC1)</name>
    <dbReference type="NCBI Taxonomy" id="658172"/>
    <lineage>
        <taxon>Bacteria</taxon>
        <taxon>Pseudomonadati</taxon>
        <taxon>Pseudomonadota</taxon>
        <taxon>Alphaproteobacteria</taxon>
        <taxon>Hyphomicrobiales</taxon>
        <taxon>Rhizobiaceae</taxon>
        <taxon>Liberibacter</taxon>
    </lineage>
</organism>
<dbReference type="EMBL" id="CP002371">
    <property type="protein sequence ID" value="ADR52005.1"/>
    <property type="molecule type" value="Genomic_DNA"/>
</dbReference>
<gene>
    <name evidence="1" type="ordered locus">CKC_01270</name>
</gene>
<reference evidence="2" key="1">
    <citation type="submission" date="2010-11" db="EMBL/GenBank/DDBJ databases">
        <title>Complete genome sequence of Candidatus Liberibacter solanacearum CLso-ZC1.</title>
        <authorList>
            <person name="Lin H."/>
            <person name="Doddapaneni H.V."/>
            <person name="Lou B."/>
            <person name="Civerolo E.L."/>
            <person name="Chen C."/>
            <person name="Duan Y."/>
            <person name="Zhou L."/>
            <person name="Glynn J."/>
        </authorList>
    </citation>
    <scope>NUCLEOTIDE SEQUENCE [LARGE SCALE GENOMIC DNA]</scope>
    <source>
        <strain evidence="2">CLso-ZC1</strain>
    </source>
</reference>
<dbReference type="Proteomes" id="UP000007038">
    <property type="component" value="Chromosome"/>
</dbReference>
<reference key="2">
    <citation type="submission" date="2010-11" db="EMBL/GenBank/DDBJ databases">
        <authorList>
            <person name="Lin H."/>
            <person name="Doddapaneni H.V."/>
            <person name="Lou B."/>
            <person name="Civerolo E.L."/>
            <person name="Chen C."/>
            <person name="Duan Y."/>
            <person name="Zhou L."/>
            <person name="Glynn J."/>
        </authorList>
    </citation>
    <scope>NUCLEOTIDE SEQUENCE</scope>
    <source>
        <strain>CLso-ZC1</strain>
    </source>
</reference>
<reference evidence="1 2" key="3">
    <citation type="journal article" date="2011" name="PLoS ONE">
        <title>The Complete Genome Sequence of 'Candidatus Liberibacter solanacearum', the Bacterium Associated with Potato Zebra Chip Disease.</title>
        <authorList>
            <person name="Lin H."/>
            <person name="Lou B."/>
            <person name="Glynn J.M."/>
            <person name="Doddapaneni H."/>
            <person name="Civerolo E.L."/>
            <person name="Chen C."/>
            <person name="Duan Y."/>
            <person name="Zhou L."/>
            <person name="Vahling C.M."/>
        </authorList>
    </citation>
    <scope>NUCLEOTIDE SEQUENCE [LARGE SCALE GENOMIC DNA]</scope>
    <source>
        <strain evidence="1 2">CLso-ZC1</strain>
    </source>
</reference>
<evidence type="ECO:0000313" key="2">
    <source>
        <dbReference type="Proteomes" id="UP000007038"/>
    </source>
</evidence>
<evidence type="ECO:0000313" key="1">
    <source>
        <dbReference type="EMBL" id="ADR52005.1"/>
    </source>
</evidence>
<sequence>MAGYGWKTVSQAEIYTKGADRVRLGIKNSRLIASKIGY</sequence>
<dbReference type="HOGENOM" id="CLU_3329614_0_0_5"/>
<accession>E4UCB5</accession>
<dbReference type="AlphaFoldDB" id="E4UCB5"/>
<dbReference type="KEGG" id="lso:CKC_01270"/>
<proteinExistence type="predicted"/>
<protein>
    <submittedName>
        <fullName evidence="1">Phage-related integrase/recombinase</fullName>
    </submittedName>
</protein>